<protein>
    <submittedName>
        <fullName evidence="2">VOC family protein</fullName>
    </submittedName>
</protein>
<keyword evidence="3" id="KW-1185">Reference proteome</keyword>
<name>A0A5B2VHE2_9BACT</name>
<dbReference type="EMBL" id="VUOC01000004">
    <property type="protein sequence ID" value="KAA2238541.1"/>
    <property type="molecule type" value="Genomic_DNA"/>
</dbReference>
<dbReference type="InterPro" id="IPR037523">
    <property type="entry name" value="VOC_core"/>
</dbReference>
<dbReference type="Gene3D" id="3.10.180.10">
    <property type="entry name" value="2,3-Dihydroxybiphenyl 1,2-Dioxygenase, domain 1"/>
    <property type="match status" value="1"/>
</dbReference>
<dbReference type="PANTHER" id="PTHR36503">
    <property type="entry name" value="BLR2520 PROTEIN"/>
    <property type="match status" value="1"/>
</dbReference>
<reference evidence="2 3" key="1">
    <citation type="submission" date="2019-09" db="EMBL/GenBank/DDBJ databases">
        <title>Chitinophaga ginsengihumi sp. nov., isolated from soil of ginseng rhizosphere.</title>
        <authorList>
            <person name="Lee J."/>
        </authorList>
    </citation>
    <scope>NUCLEOTIDE SEQUENCE [LARGE SCALE GENOMIC DNA]</scope>
    <source>
        <strain evidence="2 3">BN140078</strain>
    </source>
</reference>
<dbReference type="Pfam" id="PF00903">
    <property type="entry name" value="Glyoxalase"/>
    <property type="match status" value="1"/>
</dbReference>
<gene>
    <name evidence="2" type="ORF">F0L74_20165</name>
</gene>
<dbReference type="PROSITE" id="PS51819">
    <property type="entry name" value="VOC"/>
    <property type="match status" value="1"/>
</dbReference>
<organism evidence="2 3">
    <name type="scientific">Chitinophaga agrisoli</name>
    <dbReference type="NCBI Taxonomy" id="2607653"/>
    <lineage>
        <taxon>Bacteria</taxon>
        <taxon>Pseudomonadati</taxon>
        <taxon>Bacteroidota</taxon>
        <taxon>Chitinophagia</taxon>
        <taxon>Chitinophagales</taxon>
        <taxon>Chitinophagaceae</taxon>
        <taxon>Chitinophaga</taxon>
    </lineage>
</organism>
<dbReference type="InterPro" id="IPR004360">
    <property type="entry name" value="Glyas_Fos-R_dOase_dom"/>
</dbReference>
<dbReference type="PANTHER" id="PTHR36503:SF1">
    <property type="entry name" value="BLR2520 PROTEIN"/>
    <property type="match status" value="1"/>
</dbReference>
<dbReference type="Proteomes" id="UP000324611">
    <property type="component" value="Unassembled WGS sequence"/>
</dbReference>
<evidence type="ECO:0000313" key="2">
    <source>
        <dbReference type="EMBL" id="KAA2238541.1"/>
    </source>
</evidence>
<sequence>MMQQRISVLTLGADDLPAMKKFYEESFGWKPVAENQDIIFYQMNGFLFSLGKRKALADFIGVPPEGSGFRSVTIGYNVATEAEVNTLYEQLKAKGVKILKPPTAPPFGGLFFYFEDIEGNILEVAYSTFIPLDKDGNALGHQPIDHL</sequence>
<dbReference type="InterPro" id="IPR029068">
    <property type="entry name" value="Glyas_Bleomycin-R_OHBP_Dase"/>
</dbReference>
<reference evidence="2 3" key="2">
    <citation type="submission" date="2019-09" db="EMBL/GenBank/DDBJ databases">
        <authorList>
            <person name="Jin C."/>
        </authorList>
    </citation>
    <scope>NUCLEOTIDE SEQUENCE [LARGE SCALE GENOMIC DNA]</scope>
    <source>
        <strain evidence="2 3">BN140078</strain>
    </source>
</reference>
<feature type="domain" description="VOC" evidence="1">
    <location>
        <begin position="5"/>
        <end position="127"/>
    </location>
</feature>
<evidence type="ECO:0000259" key="1">
    <source>
        <dbReference type="PROSITE" id="PS51819"/>
    </source>
</evidence>
<proteinExistence type="predicted"/>
<accession>A0A5B2VHE2</accession>
<evidence type="ECO:0000313" key="3">
    <source>
        <dbReference type="Proteomes" id="UP000324611"/>
    </source>
</evidence>
<dbReference type="SUPFAM" id="SSF54593">
    <property type="entry name" value="Glyoxalase/Bleomycin resistance protein/Dihydroxybiphenyl dioxygenase"/>
    <property type="match status" value="1"/>
</dbReference>
<comment type="caution">
    <text evidence="2">The sequence shown here is derived from an EMBL/GenBank/DDBJ whole genome shotgun (WGS) entry which is preliminary data.</text>
</comment>
<dbReference type="RefSeq" id="WP_149839721.1">
    <property type="nucleotide sequence ID" value="NZ_VUOC01000004.1"/>
</dbReference>
<dbReference type="AlphaFoldDB" id="A0A5B2VHE2"/>